<dbReference type="EMBL" id="MN740533">
    <property type="protein sequence ID" value="QHU31830.1"/>
    <property type="molecule type" value="Genomic_DNA"/>
</dbReference>
<feature type="transmembrane region" description="Helical" evidence="1">
    <location>
        <begin position="238"/>
        <end position="256"/>
    </location>
</feature>
<name>A0A6C0LN92_9ZZZZ</name>
<evidence type="ECO:0000256" key="1">
    <source>
        <dbReference type="SAM" id="Phobius"/>
    </source>
</evidence>
<sequence length="258" mass="27940">MDPLKSLQTTVKQYTPDMTTILGPKYDYSAELKTPGDIGVDFGDGSWGGIKRAAAGVSYYSDVIAFGETTGFAKGNGLTMNPLGLKFFIKSGGTCSNGQDMYQYIDTTPHGLPGRLGAEIEKAPPDGLFGAHLRGLAPGMFEDAAKALNPLPMFNAVMNSGYARCRKVTLPVGDPQGNIQSSVTGEQWIDPFKENITYRNGKPHVSHWIFESWVTAEQYQKDKKVEGFRSEIAGKDKILAGVLFAALFVGLVAFTSHK</sequence>
<organism evidence="2">
    <name type="scientific">viral metagenome</name>
    <dbReference type="NCBI Taxonomy" id="1070528"/>
    <lineage>
        <taxon>unclassified sequences</taxon>
        <taxon>metagenomes</taxon>
        <taxon>organismal metagenomes</taxon>
    </lineage>
</organism>
<protein>
    <submittedName>
        <fullName evidence="2">Uncharacterized protein</fullName>
    </submittedName>
</protein>
<accession>A0A6C0LN92</accession>
<keyword evidence="1" id="KW-0472">Membrane</keyword>
<reference evidence="2" key="1">
    <citation type="journal article" date="2020" name="Nature">
        <title>Giant virus diversity and host interactions through global metagenomics.</title>
        <authorList>
            <person name="Schulz F."/>
            <person name="Roux S."/>
            <person name="Paez-Espino D."/>
            <person name="Jungbluth S."/>
            <person name="Walsh D.A."/>
            <person name="Denef V.J."/>
            <person name="McMahon K.D."/>
            <person name="Konstantinidis K.T."/>
            <person name="Eloe-Fadrosh E.A."/>
            <person name="Kyrpides N.C."/>
            <person name="Woyke T."/>
        </authorList>
    </citation>
    <scope>NUCLEOTIDE SEQUENCE</scope>
    <source>
        <strain evidence="2">GVMAG-M-3300027963-41</strain>
    </source>
</reference>
<evidence type="ECO:0000313" key="2">
    <source>
        <dbReference type="EMBL" id="QHU31830.1"/>
    </source>
</evidence>
<keyword evidence="1" id="KW-0812">Transmembrane</keyword>
<dbReference type="AlphaFoldDB" id="A0A6C0LN92"/>
<keyword evidence="1" id="KW-1133">Transmembrane helix</keyword>
<proteinExistence type="predicted"/>